<dbReference type="EMBL" id="NBSK02000003">
    <property type="protein sequence ID" value="KAJ0217948.1"/>
    <property type="molecule type" value="Genomic_DNA"/>
</dbReference>
<dbReference type="PANTHER" id="PTHR45887">
    <property type="entry name" value="TRANSLATION INITIATION FACTOR EIF-2B SUBUNIT EPSILON"/>
    <property type="match status" value="1"/>
</dbReference>
<accession>A0A9R1W5T0</accession>
<feature type="domain" description="W2" evidence="1">
    <location>
        <begin position="1"/>
        <end position="70"/>
    </location>
</feature>
<evidence type="ECO:0000313" key="2">
    <source>
        <dbReference type="EMBL" id="KAJ0217948.1"/>
    </source>
</evidence>
<dbReference type="SUPFAM" id="SSF48371">
    <property type="entry name" value="ARM repeat"/>
    <property type="match status" value="1"/>
</dbReference>
<organism evidence="2 3">
    <name type="scientific">Lactuca sativa</name>
    <name type="common">Garden lettuce</name>
    <dbReference type="NCBI Taxonomy" id="4236"/>
    <lineage>
        <taxon>Eukaryota</taxon>
        <taxon>Viridiplantae</taxon>
        <taxon>Streptophyta</taxon>
        <taxon>Embryophyta</taxon>
        <taxon>Tracheophyta</taxon>
        <taxon>Spermatophyta</taxon>
        <taxon>Magnoliopsida</taxon>
        <taxon>eudicotyledons</taxon>
        <taxon>Gunneridae</taxon>
        <taxon>Pentapetalae</taxon>
        <taxon>asterids</taxon>
        <taxon>campanulids</taxon>
        <taxon>Asterales</taxon>
        <taxon>Asteraceae</taxon>
        <taxon>Cichorioideae</taxon>
        <taxon>Cichorieae</taxon>
        <taxon>Lactucinae</taxon>
        <taxon>Lactuca</taxon>
    </lineage>
</organism>
<dbReference type="Proteomes" id="UP000235145">
    <property type="component" value="Unassembled WGS sequence"/>
</dbReference>
<dbReference type="InterPro" id="IPR016024">
    <property type="entry name" value="ARM-type_fold"/>
</dbReference>
<keyword evidence="3" id="KW-1185">Reference proteome</keyword>
<evidence type="ECO:0000313" key="3">
    <source>
        <dbReference type="Proteomes" id="UP000235145"/>
    </source>
</evidence>
<proteinExistence type="predicted"/>
<dbReference type="AlphaFoldDB" id="A0A9R1W5T0"/>
<evidence type="ECO:0000259" key="1">
    <source>
        <dbReference type="PROSITE" id="PS51363"/>
    </source>
</evidence>
<reference evidence="2 3" key="1">
    <citation type="journal article" date="2017" name="Nat. Commun.">
        <title>Genome assembly with in vitro proximity ligation data and whole-genome triplication in lettuce.</title>
        <authorList>
            <person name="Reyes-Chin-Wo S."/>
            <person name="Wang Z."/>
            <person name="Yang X."/>
            <person name="Kozik A."/>
            <person name="Arikit S."/>
            <person name="Song C."/>
            <person name="Xia L."/>
            <person name="Froenicke L."/>
            <person name="Lavelle D.O."/>
            <person name="Truco M.J."/>
            <person name="Xia R."/>
            <person name="Zhu S."/>
            <person name="Xu C."/>
            <person name="Xu H."/>
            <person name="Xu X."/>
            <person name="Cox K."/>
            <person name="Korf I."/>
            <person name="Meyers B.C."/>
            <person name="Michelmore R.W."/>
        </authorList>
    </citation>
    <scope>NUCLEOTIDE SEQUENCE [LARGE SCALE GENOMIC DNA]</scope>
    <source>
        <strain evidence="3">cv. Salinas</strain>
        <tissue evidence="2">Seedlings</tissue>
    </source>
</reference>
<protein>
    <recommendedName>
        <fullName evidence="1">W2 domain-containing protein</fullName>
    </recommendedName>
</protein>
<dbReference type="InterPro" id="IPR051956">
    <property type="entry name" value="eIF2B_epsilon"/>
</dbReference>
<dbReference type="Gene3D" id="1.25.40.180">
    <property type="match status" value="1"/>
</dbReference>
<dbReference type="PROSITE" id="PS51363">
    <property type="entry name" value="W2"/>
    <property type="match status" value="1"/>
</dbReference>
<gene>
    <name evidence="2" type="ORF">LSAT_V11C300114230</name>
</gene>
<dbReference type="InterPro" id="IPR003307">
    <property type="entry name" value="W2_domain"/>
</dbReference>
<dbReference type="PANTHER" id="PTHR45887:SF1">
    <property type="entry name" value="TRANSLATION INITIATION FACTOR EIF-2B SUBUNIT EPSILON"/>
    <property type="match status" value="1"/>
</dbReference>
<dbReference type="Pfam" id="PF02020">
    <property type="entry name" value="W2"/>
    <property type="match status" value="1"/>
</dbReference>
<comment type="caution">
    <text evidence="2">The sequence shown here is derived from an EMBL/GenBank/DDBJ whole genome shotgun (WGS) entry which is preliminary data.</text>
</comment>
<name>A0A9R1W5T0_LACSA</name>
<sequence>MCLESAKEYAPLFVQVLNILYDEDIIQEDVILEWANHKEHAADESDKIFVKQSQKFIQETVLKRLNEGGVKVKRNRRLRRAKA</sequence>